<comment type="pathway">
    <text evidence="1">Protein modification; protein glycosylation.</text>
</comment>
<dbReference type="eggNOG" id="KOG2619">
    <property type="taxonomic scope" value="Eukaryota"/>
</dbReference>
<dbReference type="PhylomeDB" id="Q54PJ9"/>
<dbReference type="InterPro" id="IPR055270">
    <property type="entry name" value="Glyco_tran_10_C"/>
</dbReference>
<dbReference type="GO" id="GO:0046920">
    <property type="term" value="F:alpha-(1-&gt;3)-fucosyltransferase activity"/>
    <property type="evidence" value="ECO:0000318"/>
    <property type="project" value="GO_Central"/>
</dbReference>
<dbReference type="SUPFAM" id="SSF53756">
    <property type="entry name" value="UDP-Glycosyltransferase/glycogen phosphorylase"/>
    <property type="match status" value="1"/>
</dbReference>
<dbReference type="STRING" id="44689.Q54PJ9"/>
<keyword evidence="5" id="KW-0812">Transmembrane</keyword>
<feature type="transmembrane region" description="Helical" evidence="5">
    <location>
        <begin position="12"/>
        <end position="29"/>
    </location>
</feature>
<evidence type="ECO:0000259" key="6">
    <source>
        <dbReference type="Pfam" id="PF00852"/>
    </source>
</evidence>
<dbReference type="FunCoup" id="Q54PJ9">
    <property type="interactions" value="4"/>
</dbReference>
<reference evidence="7 8" key="1">
    <citation type="journal article" date="2005" name="Nature">
        <title>The genome of the social amoeba Dictyostelium discoideum.</title>
        <authorList>
            <consortium name="The Dictyostelium discoideum Sequencing Consortium"/>
            <person name="Eichinger L."/>
            <person name="Pachebat J.A."/>
            <person name="Glockner G."/>
            <person name="Rajandream M.A."/>
            <person name="Sucgang R."/>
            <person name="Berriman M."/>
            <person name="Song J."/>
            <person name="Olsen R."/>
            <person name="Szafranski K."/>
            <person name="Xu Q."/>
            <person name="Tunggal B."/>
            <person name="Kummerfeld S."/>
            <person name="Madera M."/>
            <person name="Konfortov B.A."/>
            <person name="Rivero F."/>
            <person name="Bankier A.T."/>
            <person name="Lehmann R."/>
            <person name="Hamlin N."/>
            <person name="Davies R."/>
            <person name="Gaudet P."/>
            <person name="Fey P."/>
            <person name="Pilcher K."/>
            <person name="Chen G."/>
            <person name="Saunders D."/>
            <person name="Sodergren E."/>
            <person name="Davis P."/>
            <person name="Kerhornou A."/>
            <person name="Nie X."/>
            <person name="Hall N."/>
            <person name="Anjard C."/>
            <person name="Hemphill L."/>
            <person name="Bason N."/>
            <person name="Farbrother P."/>
            <person name="Desany B."/>
            <person name="Just E."/>
            <person name="Morio T."/>
            <person name="Rost R."/>
            <person name="Churcher C."/>
            <person name="Cooper J."/>
            <person name="Haydock S."/>
            <person name="van Driessche N."/>
            <person name="Cronin A."/>
            <person name="Goodhead I."/>
            <person name="Muzny D."/>
            <person name="Mourier T."/>
            <person name="Pain A."/>
            <person name="Lu M."/>
            <person name="Harper D."/>
            <person name="Lindsay R."/>
            <person name="Hauser H."/>
            <person name="James K."/>
            <person name="Quiles M."/>
            <person name="Madan Babu M."/>
            <person name="Saito T."/>
            <person name="Buchrieser C."/>
            <person name="Wardroper A."/>
            <person name="Felder M."/>
            <person name="Thangavelu M."/>
            <person name="Johnson D."/>
            <person name="Knights A."/>
            <person name="Loulseged H."/>
            <person name="Mungall K."/>
            <person name="Oliver K."/>
            <person name="Price C."/>
            <person name="Quail M.A."/>
            <person name="Urushihara H."/>
            <person name="Hernandez J."/>
            <person name="Rabbinowitsch E."/>
            <person name="Steffen D."/>
            <person name="Sanders M."/>
            <person name="Ma J."/>
            <person name="Kohara Y."/>
            <person name="Sharp S."/>
            <person name="Simmonds M."/>
            <person name="Spiegler S."/>
            <person name="Tivey A."/>
            <person name="Sugano S."/>
            <person name="White B."/>
            <person name="Walker D."/>
            <person name="Woodward J."/>
            <person name="Winckler T."/>
            <person name="Tanaka Y."/>
            <person name="Shaulsky G."/>
            <person name="Schleicher M."/>
            <person name="Weinstock G."/>
            <person name="Rosenthal A."/>
            <person name="Cox E.C."/>
            <person name="Chisholm R.L."/>
            <person name="Gibbs R."/>
            <person name="Loomis W.F."/>
            <person name="Platzer M."/>
            <person name="Kay R.R."/>
            <person name="Williams J."/>
            <person name="Dear P.H."/>
            <person name="Noegel A.A."/>
            <person name="Barrell B."/>
            <person name="Kuspa A."/>
        </authorList>
    </citation>
    <scope>NUCLEOTIDE SEQUENCE [LARGE SCALE GENOMIC DNA]</scope>
    <source>
        <strain evidence="7 8">AX4</strain>
    </source>
</reference>
<accession>Q54PJ9</accession>
<gene>
    <name evidence="7" type="primary">fut5</name>
    <name evidence="7" type="ORF">DDB_G0284505</name>
</gene>
<sequence length="462" mass="54815">MNLNKTLFKRVYALCFSLLMIIVSYNNFYNNFLGNPGVYFYHKDIERATYGNYYNNDAKYHNNSNKFNVDNDDPYKHTNIEGEGVITRDAIKELNISNDQYFYFKYIGRVDTRKLDRDTIIRCKGLDDKFYYIVRKPYYPNQKLDMEIWSDYIVDFEAPKKKLSSRNVPRTLISMEPQPNRTCEFDKDCFEFFNFKVSFESQSDIRMGFDTPSSSAYKLYNKLTIDEIAKIQTQFKLEYQVMKHNNTLQPHQKSIPLANWFCTNCNSHSNRNEYVQELMKFIVVDSFGKCLKNMPTSNFLSRGSGDPFERKRLFITRYKFTIVFENSICKDYVSEKVLDALIAGSVPIFMGHPSTIKYLPLNSYIFVGDFKNAEHLANHLKFLSENDNEYFKLHTWRTNQTVIDQWKGVNNYPNKPGFRFREVQCPILRHYQRLKTGKIPLKKLKYKPMNQVCLPSNYYKIK</sequence>
<dbReference type="KEGG" id="ddi:DDB_G0284505"/>
<evidence type="ECO:0000313" key="7">
    <source>
        <dbReference type="EMBL" id="EAL65179.1"/>
    </source>
</evidence>
<dbReference type="RefSeq" id="XP_638533.1">
    <property type="nucleotide sequence ID" value="XM_633441.1"/>
</dbReference>
<dbReference type="VEuPathDB" id="AmoebaDB:DDB_G0284505"/>
<dbReference type="Proteomes" id="UP000002195">
    <property type="component" value="Unassembled WGS sequence"/>
</dbReference>
<dbReference type="PANTHER" id="PTHR11929">
    <property type="entry name" value="ALPHA- 1,3 -FUCOSYLTRANSFERASE"/>
    <property type="match status" value="1"/>
</dbReference>
<comment type="subcellular location">
    <subcellularLocation>
        <location evidence="5">Golgi apparatus</location>
        <location evidence="5">Golgi stack membrane</location>
        <topology evidence="5">Single-pass type II membrane protein</topology>
    </subcellularLocation>
</comment>
<dbReference type="InterPro" id="IPR001503">
    <property type="entry name" value="Glyco_trans_10"/>
</dbReference>
<dbReference type="GeneID" id="8624626"/>
<evidence type="ECO:0000256" key="2">
    <source>
        <dbReference type="ARBA" id="ARBA00008919"/>
    </source>
</evidence>
<evidence type="ECO:0000256" key="3">
    <source>
        <dbReference type="ARBA" id="ARBA00022676"/>
    </source>
</evidence>
<feature type="domain" description="Fucosyltransferase C-terminal" evidence="6">
    <location>
        <begin position="257"/>
        <end position="406"/>
    </location>
</feature>
<evidence type="ECO:0000313" key="8">
    <source>
        <dbReference type="Proteomes" id="UP000002195"/>
    </source>
</evidence>
<dbReference type="InParanoid" id="Q54PJ9"/>
<dbReference type="PANTHER" id="PTHR11929:SF194">
    <property type="entry name" value="ALPHA-(1,3)-FUCOSYLTRANSFERASE 10"/>
    <property type="match status" value="1"/>
</dbReference>
<dbReference type="Pfam" id="PF00852">
    <property type="entry name" value="Glyco_transf_10"/>
    <property type="match status" value="1"/>
</dbReference>
<evidence type="ECO:0000256" key="5">
    <source>
        <dbReference type="RuleBase" id="RU003832"/>
    </source>
</evidence>
<dbReference type="UniPathway" id="UPA00378"/>
<dbReference type="EMBL" id="AAFI02000066">
    <property type="protein sequence ID" value="EAL65179.1"/>
    <property type="molecule type" value="Genomic_DNA"/>
</dbReference>
<organism evidence="7 8">
    <name type="scientific">Dictyostelium discoideum</name>
    <name type="common">Social amoeba</name>
    <dbReference type="NCBI Taxonomy" id="44689"/>
    <lineage>
        <taxon>Eukaryota</taxon>
        <taxon>Amoebozoa</taxon>
        <taxon>Evosea</taxon>
        <taxon>Eumycetozoa</taxon>
        <taxon>Dictyostelia</taxon>
        <taxon>Dictyosteliales</taxon>
        <taxon>Dictyosteliaceae</taxon>
        <taxon>Dictyostelium</taxon>
    </lineage>
</organism>
<keyword evidence="8" id="KW-1185">Reference proteome</keyword>
<dbReference type="PaxDb" id="44689-DDB0231837"/>
<name>Q54PJ9_DICDI</name>
<keyword evidence="4 5" id="KW-0808">Transferase</keyword>
<comment type="caution">
    <text evidence="7">The sequence shown here is derived from an EMBL/GenBank/DDBJ whole genome shotgun (WGS) entry which is preliminary data.</text>
</comment>
<dbReference type="AlphaFoldDB" id="Q54PJ9"/>
<keyword evidence="3 5" id="KW-0328">Glycosyltransferase</keyword>
<dbReference type="Reactome" id="R-DDI-9037629">
    <property type="pathway name" value="Lewis blood group biosynthesis"/>
</dbReference>
<dbReference type="Gene3D" id="3.40.50.11660">
    <property type="entry name" value="Glycosyl transferase family 10, C-terminal domain"/>
    <property type="match status" value="1"/>
</dbReference>
<dbReference type="Reactome" id="R-DDI-975578">
    <property type="pathway name" value="Reactions specific to the complex N-glycan synthesis pathway"/>
</dbReference>
<dbReference type="InterPro" id="IPR038577">
    <property type="entry name" value="GT10-like_C_sf"/>
</dbReference>
<dbReference type="EC" id="2.4.1.-" evidence="5"/>
<comment type="similarity">
    <text evidence="2 5">Belongs to the glycosyltransferase 10 family.</text>
</comment>
<dbReference type="dictyBase" id="DDB_G0284505">
    <property type="gene designation" value="fut5"/>
</dbReference>
<evidence type="ECO:0000256" key="1">
    <source>
        <dbReference type="ARBA" id="ARBA00004922"/>
    </source>
</evidence>
<proteinExistence type="inferred from homology"/>
<evidence type="ECO:0000256" key="4">
    <source>
        <dbReference type="ARBA" id="ARBA00022679"/>
    </source>
</evidence>
<keyword evidence="5" id="KW-0333">Golgi apparatus</keyword>
<keyword evidence="5" id="KW-0472">Membrane</keyword>
<protein>
    <recommendedName>
        <fullName evidence="5">Fucosyltransferase</fullName>
        <ecNumber evidence="5">2.4.1.-</ecNumber>
    </recommendedName>
</protein>
<dbReference type="HOGENOM" id="CLU_592414_0_0_1"/>
<dbReference type="FunFam" id="3.40.50.11660:FF:000016">
    <property type="entry name" value="4-galactosyl-N-acetylglucosaminide 3-alpha-L-fucosyltransferase"/>
    <property type="match status" value="1"/>
</dbReference>
<dbReference type="GO" id="GO:0032580">
    <property type="term" value="C:Golgi cisterna membrane"/>
    <property type="evidence" value="ECO:0007669"/>
    <property type="project" value="UniProtKB-SubCell"/>
</dbReference>
<keyword evidence="5" id="KW-1133">Transmembrane helix</keyword>